<protein>
    <submittedName>
        <fullName evidence="1">Class I SAM-dependent methyltransferase</fullName>
    </submittedName>
</protein>
<evidence type="ECO:0000313" key="1">
    <source>
        <dbReference type="EMBL" id="MBC2593027.1"/>
    </source>
</evidence>
<dbReference type="Proteomes" id="UP000546464">
    <property type="component" value="Unassembled WGS sequence"/>
</dbReference>
<dbReference type="Gene3D" id="3.40.50.720">
    <property type="entry name" value="NAD(P)-binding Rossmann-like Domain"/>
    <property type="match status" value="1"/>
</dbReference>
<dbReference type="RefSeq" id="WP_185674026.1">
    <property type="nucleotide sequence ID" value="NZ_JACHVB010000012.1"/>
</dbReference>
<accession>A0A842HBN0</accession>
<dbReference type="GO" id="GO:0032259">
    <property type="term" value="P:methylation"/>
    <property type="evidence" value="ECO:0007669"/>
    <property type="project" value="UniProtKB-KW"/>
</dbReference>
<dbReference type="AlphaFoldDB" id="A0A842HBN0"/>
<organism evidence="1 2">
    <name type="scientific">Ruficoccus amylovorans</name>
    <dbReference type="NCBI Taxonomy" id="1804625"/>
    <lineage>
        <taxon>Bacteria</taxon>
        <taxon>Pseudomonadati</taxon>
        <taxon>Verrucomicrobiota</taxon>
        <taxon>Opitutia</taxon>
        <taxon>Puniceicoccales</taxon>
        <taxon>Cerasicoccaceae</taxon>
        <taxon>Ruficoccus</taxon>
    </lineage>
</organism>
<dbReference type="EMBL" id="JACHVB010000012">
    <property type="protein sequence ID" value="MBC2593027.1"/>
    <property type="molecule type" value="Genomic_DNA"/>
</dbReference>
<dbReference type="CDD" id="cd02440">
    <property type="entry name" value="AdoMet_MTases"/>
    <property type="match status" value="1"/>
</dbReference>
<keyword evidence="1" id="KW-0808">Transferase</keyword>
<proteinExistence type="predicted"/>
<dbReference type="InterPro" id="IPR029063">
    <property type="entry name" value="SAM-dependent_MTases_sf"/>
</dbReference>
<comment type="caution">
    <text evidence="1">The sequence shown here is derived from an EMBL/GenBank/DDBJ whole genome shotgun (WGS) entry which is preliminary data.</text>
</comment>
<dbReference type="Gene3D" id="3.40.50.150">
    <property type="entry name" value="Vaccinia Virus protein VP39"/>
    <property type="match status" value="1"/>
</dbReference>
<dbReference type="PANTHER" id="PTHR43861">
    <property type="entry name" value="TRANS-ACONITATE 2-METHYLTRANSFERASE-RELATED"/>
    <property type="match status" value="1"/>
</dbReference>
<gene>
    <name evidence="1" type="ORF">H5P28_02020</name>
</gene>
<keyword evidence="1" id="KW-0489">Methyltransferase</keyword>
<sequence length="400" mass="43770">MIKEASFRTCPICDDSTVECLHHQKFTLPRDHPLPAQFDVVSCTQCGFAYADTAGDENAYNRYYESYSKYIDQKNSTGGGGSSVDKERLEIMAATIAAQFPDKDALVVDIGCANGGLLHMLKGLGFTNLLGVDPSPVCVKNTQELFGIPAEQGWLGELPPAVHSAGLIVLSHVLEHVLHPRLSIEKLRDRLAPGGMIYAETPDADRYVDCLTAPFQDFNIEHINHYGPASLENLFEAAGFRAISVQTKFMETAPGIPYPAVFGFFQKKDGPATAPAEWVRDETFLPHLNDYIGRSREKLAALDQQLTEALRGPVIVWGTGQLTLKLLAETRLGQAEIAAFVDSNPCNQGKELQGIAILPPAALRDMPAHPIIIGTMLHNKVIREQITQELQLANPVIELA</sequence>
<dbReference type="GO" id="GO:0008168">
    <property type="term" value="F:methyltransferase activity"/>
    <property type="evidence" value="ECO:0007669"/>
    <property type="project" value="UniProtKB-KW"/>
</dbReference>
<reference evidence="1 2" key="1">
    <citation type="submission" date="2020-07" db="EMBL/GenBank/DDBJ databases">
        <authorList>
            <person name="Feng X."/>
        </authorList>
    </citation>
    <scope>NUCLEOTIDE SEQUENCE [LARGE SCALE GENOMIC DNA]</scope>
    <source>
        <strain evidence="1 2">JCM31066</strain>
    </source>
</reference>
<evidence type="ECO:0000313" key="2">
    <source>
        <dbReference type="Proteomes" id="UP000546464"/>
    </source>
</evidence>
<keyword evidence="2" id="KW-1185">Reference proteome</keyword>
<name>A0A842HBN0_9BACT</name>
<dbReference type="SUPFAM" id="SSF53335">
    <property type="entry name" value="S-adenosyl-L-methionine-dependent methyltransferases"/>
    <property type="match status" value="1"/>
</dbReference>
<dbReference type="Pfam" id="PF13489">
    <property type="entry name" value="Methyltransf_23"/>
    <property type="match status" value="1"/>
</dbReference>